<dbReference type="Gene3D" id="3.10.20.90">
    <property type="entry name" value="Phosphatidylinositol 3-kinase Catalytic Subunit, Chain A, domain 1"/>
    <property type="match status" value="1"/>
</dbReference>
<feature type="non-terminal residue" evidence="2">
    <location>
        <position position="378"/>
    </location>
</feature>
<protein>
    <submittedName>
        <fullName evidence="2">Polyubiquitin-C isoform X3</fullName>
    </submittedName>
</protein>
<sequence>MKIHVNNSRSVTLCALEVESNTTVECVQNKIQEKLEIPTEQQRLFFTDKILDVEKTLGGYEICNGSSIKREFTSSTTDEATTYGEGLKITDKGTLKWLGSFESLKYLVEKLQSPKAKWMTPGGGSKLYECEEFSVRWYSSNGTLTFKGNKANEIKANLISILENKVEEISQSQDELQYSSDLYKDSIKTIPPGSTRQSKPSGTKNQVDTWHVVRNKKPNVSKDADKTAASIADINRYGFLSDSDVEPTEGQRPPYVRSITTHKNPGNKESIFDTENEINQNLNGHRPKENQSQNKPNIAIVGNSMIKNINPRKLSRKRVNKFTFPHKRAEEIASEIKNNNVQLHPTHVIIHAGTNNLPTDTGDQCIKNIKCLYSSIKE</sequence>
<gene>
    <name evidence="2" type="ORF">PACLA_8A038696</name>
</gene>
<name>A0A7D9I2T5_PARCT</name>
<dbReference type="InterPro" id="IPR050158">
    <property type="entry name" value="Ubiquitin_ubiquitin-like"/>
</dbReference>
<dbReference type="InterPro" id="IPR000626">
    <property type="entry name" value="Ubiquitin-like_dom"/>
</dbReference>
<dbReference type="AlphaFoldDB" id="A0A7D9I2T5"/>
<dbReference type="SUPFAM" id="SSF54236">
    <property type="entry name" value="Ubiquitin-like"/>
    <property type="match status" value="1"/>
</dbReference>
<dbReference type="PROSITE" id="PS50053">
    <property type="entry name" value="UBIQUITIN_2"/>
    <property type="match status" value="1"/>
</dbReference>
<feature type="compositionally biased region" description="Polar residues" evidence="1">
    <location>
        <begin position="192"/>
        <end position="206"/>
    </location>
</feature>
<dbReference type="CDD" id="cd17039">
    <property type="entry name" value="Ubl_ubiquitin_like"/>
    <property type="match status" value="1"/>
</dbReference>
<dbReference type="EMBL" id="CACRXK020002877">
    <property type="protein sequence ID" value="CAB3996485.1"/>
    <property type="molecule type" value="Genomic_DNA"/>
</dbReference>
<dbReference type="SUPFAM" id="SSF52266">
    <property type="entry name" value="SGNH hydrolase"/>
    <property type="match status" value="1"/>
</dbReference>
<evidence type="ECO:0000313" key="3">
    <source>
        <dbReference type="Proteomes" id="UP001152795"/>
    </source>
</evidence>
<feature type="region of interest" description="Disordered" evidence="1">
    <location>
        <begin position="242"/>
        <end position="271"/>
    </location>
</feature>
<comment type="caution">
    <text evidence="2">The sequence shown here is derived from an EMBL/GenBank/DDBJ whole genome shotgun (WGS) entry which is preliminary data.</text>
</comment>
<proteinExistence type="predicted"/>
<dbReference type="Gene3D" id="3.40.50.12690">
    <property type="match status" value="1"/>
</dbReference>
<organism evidence="2 3">
    <name type="scientific">Paramuricea clavata</name>
    <name type="common">Red gorgonian</name>
    <name type="synonym">Violescent sea-whip</name>
    <dbReference type="NCBI Taxonomy" id="317549"/>
    <lineage>
        <taxon>Eukaryota</taxon>
        <taxon>Metazoa</taxon>
        <taxon>Cnidaria</taxon>
        <taxon>Anthozoa</taxon>
        <taxon>Octocorallia</taxon>
        <taxon>Malacalcyonacea</taxon>
        <taxon>Plexauridae</taxon>
        <taxon>Paramuricea</taxon>
    </lineage>
</organism>
<dbReference type="Pfam" id="PF00240">
    <property type="entry name" value="ubiquitin"/>
    <property type="match status" value="1"/>
</dbReference>
<accession>A0A7D9I2T5</accession>
<evidence type="ECO:0000256" key="1">
    <source>
        <dbReference type="SAM" id="MobiDB-lite"/>
    </source>
</evidence>
<dbReference type="InterPro" id="IPR029071">
    <property type="entry name" value="Ubiquitin-like_domsf"/>
</dbReference>
<evidence type="ECO:0000313" key="2">
    <source>
        <dbReference type="EMBL" id="CAB3996485.1"/>
    </source>
</evidence>
<feature type="region of interest" description="Disordered" evidence="1">
    <location>
        <begin position="187"/>
        <end position="206"/>
    </location>
</feature>
<dbReference type="OrthoDB" id="10056446at2759"/>
<dbReference type="PANTHER" id="PTHR10666">
    <property type="entry name" value="UBIQUITIN"/>
    <property type="match status" value="1"/>
</dbReference>
<dbReference type="Proteomes" id="UP001152795">
    <property type="component" value="Unassembled WGS sequence"/>
</dbReference>
<keyword evidence="3" id="KW-1185">Reference proteome</keyword>
<dbReference type="SMART" id="SM00213">
    <property type="entry name" value="UBQ"/>
    <property type="match status" value="1"/>
</dbReference>
<reference evidence="2" key="1">
    <citation type="submission" date="2020-04" db="EMBL/GenBank/DDBJ databases">
        <authorList>
            <person name="Alioto T."/>
            <person name="Alioto T."/>
            <person name="Gomez Garrido J."/>
        </authorList>
    </citation>
    <scope>NUCLEOTIDE SEQUENCE</scope>
    <source>
        <strain evidence="2">A484AB</strain>
    </source>
</reference>